<feature type="compositionally biased region" description="Basic and acidic residues" evidence="1">
    <location>
        <begin position="319"/>
        <end position="333"/>
    </location>
</feature>
<sequence>MVSLPDPVLNELRCYKCKNFLSCIPISITDKGGSLCGRCKPDQPVMQAHAYECVADYFLFPCKNWEKHCAYLLNIKDVMEHEDSCSYGNCCFSPGSLWKTDNSLDLTQNLKFYNIPDEEVLSVLTCTLCGFHLSSCPIHVNADGHSICHRCYTSKDGKISLNYVRHYALETIVQILLFPCIYRNRGCTKVFRFGYNSDHEQMCSYNRTQKPFSTFTDPSNGKQKGVIQTHTGHMFGTIRPYSQFFVAQSKVPTENNYGGVEPIKVVPNEKQERFFNQLLKHRDSLQYQWNRNYKIDGSNSPPKIVNDISRTVPDEIDEKSEILSDRPSFRSDENFILERPTFRTDTQPDLKRQSSYPNEPLSPLPKEELIQDEAPGIRLSPLEDNFNEMDSGKPNKGGYASPNRPHRSTSSGSDIPNIRGSPQSSICSQPTGSRSPLKLNPADLMYSNSLNYSERSDRAQLPERDESFSSNRDNNRNYSPQVHQNSLFRY</sequence>
<dbReference type="OrthoDB" id="6704469at2759"/>
<protein>
    <recommendedName>
        <fullName evidence="4">E3 ubiquitin-protein ligase</fullName>
    </recommendedName>
</protein>
<dbReference type="InterPro" id="IPR013083">
    <property type="entry name" value="Znf_RING/FYVE/PHD"/>
</dbReference>
<evidence type="ECO:0000256" key="1">
    <source>
        <dbReference type="SAM" id="MobiDB-lite"/>
    </source>
</evidence>
<dbReference type="GO" id="GO:0005737">
    <property type="term" value="C:cytoplasm"/>
    <property type="evidence" value="ECO:0007669"/>
    <property type="project" value="TreeGrafter"/>
</dbReference>
<dbReference type="InterPro" id="IPR004162">
    <property type="entry name" value="SINA-like_animal"/>
</dbReference>
<keyword evidence="3" id="KW-1185">Reference proteome</keyword>
<dbReference type="SUPFAM" id="SSF49599">
    <property type="entry name" value="TRAF domain-like"/>
    <property type="match status" value="1"/>
</dbReference>
<accession>A0A0T6B9Z2</accession>
<feature type="compositionally biased region" description="Basic and acidic residues" evidence="1">
    <location>
        <begin position="454"/>
        <end position="467"/>
    </location>
</feature>
<evidence type="ECO:0008006" key="4">
    <source>
        <dbReference type="Google" id="ProtNLM"/>
    </source>
</evidence>
<feature type="compositionally biased region" description="Basic and acidic residues" evidence="1">
    <location>
        <begin position="340"/>
        <end position="352"/>
    </location>
</feature>
<evidence type="ECO:0000313" key="2">
    <source>
        <dbReference type="EMBL" id="KRT84144.1"/>
    </source>
</evidence>
<dbReference type="PANTHER" id="PTHR45877">
    <property type="entry name" value="E3 UBIQUITIN-PROTEIN LIGASE SIAH2"/>
    <property type="match status" value="1"/>
</dbReference>
<dbReference type="GO" id="GO:0061630">
    <property type="term" value="F:ubiquitin protein ligase activity"/>
    <property type="evidence" value="ECO:0007669"/>
    <property type="project" value="TreeGrafter"/>
</dbReference>
<organism evidence="2 3">
    <name type="scientific">Oryctes borbonicus</name>
    <dbReference type="NCBI Taxonomy" id="1629725"/>
    <lineage>
        <taxon>Eukaryota</taxon>
        <taxon>Metazoa</taxon>
        <taxon>Ecdysozoa</taxon>
        <taxon>Arthropoda</taxon>
        <taxon>Hexapoda</taxon>
        <taxon>Insecta</taxon>
        <taxon>Pterygota</taxon>
        <taxon>Neoptera</taxon>
        <taxon>Endopterygota</taxon>
        <taxon>Coleoptera</taxon>
        <taxon>Polyphaga</taxon>
        <taxon>Scarabaeiformia</taxon>
        <taxon>Scarabaeidae</taxon>
        <taxon>Dynastinae</taxon>
        <taxon>Oryctes</taxon>
    </lineage>
</organism>
<evidence type="ECO:0000313" key="3">
    <source>
        <dbReference type="Proteomes" id="UP000051574"/>
    </source>
</evidence>
<gene>
    <name evidence="2" type="ORF">AMK59_2500</name>
</gene>
<reference evidence="2 3" key="1">
    <citation type="submission" date="2015-09" db="EMBL/GenBank/DDBJ databases">
        <title>Draft genome of the scarab beetle Oryctes borbonicus.</title>
        <authorList>
            <person name="Meyer J.M."/>
            <person name="Markov G.V."/>
            <person name="Baskaran P."/>
            <person name="Herrmann M."/>
            <person name="Sommer R.J."/>
            <person name="Roedelsperger C."/>
        </authorList>
    </citation>
    <scope>NUCLEOTIDE SEQUENCE [LARGE SCALE GENOMIC DNA]</scope>
    <source>
        <strain evidence="2">OB123</strain>
        <tissue evidence="2">Whole animal</tissue>
    </source>
</reference>
<dbReference type="GO" id="GO:0031624">
    <property type="term" value="F:ubiquitin conjugating enzyme binding"/>
    <property type="evidence" value="ECO:0007669"/>
    <property type="project" value="TreeGrafter"/>
</dbReference>
<name>A0A0T6B9Z2_9SCAR</name>
<proteinExistence type="predicted"/>
<comment type="caution">
    <text evidence="2">The sequence shown here is derived from an EMBL/GenBank/DDBJ whole genome shotgun (WGS) entry which is preliminary data.</text>
</comment>
<feature type="compositionally biased region" description="Polar residues" evidence="1">
    <location>
        <begin position="408"/>
        <end position="434"/>
    </location>
</feature>
<feature type="compositionally biased region" description="Polar residues" evidence="1">
    <location>
        <begin position="468"/>
        <end position="490"/>
    </location>
</feature>
<dbReference type="Proteomes" id="UP000051574">
    <property type="component" value="Unassembled WGS sequence"/>
</dbReference>
<dbReference type="GO" id="GO:0043161">
    <property type="term" value="P:proteasome-mediated ubiquitin-dependent protein catabolic process"/>
    <property type="evidence" value="ECO:0007669"/>
    <property type="project" value="TreeGrafter"/>
</dbReference>
<dbReference type="AlphaFoldDB" id="A0A0T6B9Z2"/>
<dbReference type="EMBL" id="LJIG01002796">
    <property type="protein sequence ID" value="KRT84144.1"/>
    <property type="molecule type" value="Genomic_DNA"/>
</dbReference>
<dbReference type="Gene3D" id="3.30.40.10">
    <property type="entry name" value="Zinc/RING finger domain, C3HC4 (zinc finger)"/>
    <property type="match status" value="2"/>
</dbReference>
<dbReference type="PANTHER" id="PTHR45877:SF2">
    <property type="entry name" value="E3 UBIQUITIN-PROTEIN LIGASE SINA-RELATED"/>
    <property type="match status" value="1"/>
</dbReference>
<feature type="region of interest" description="Disordered" evidence="1">
    <location>
        <begin position="296"/>
        <end position="367"/>
    </location>
</feature>
<feature type="region of interest" description="Disordered" evidence="1">
    <location>
        <begin position="380"/>
        <end position="490"/>
    </location>
</feature>